<dbReference type="PANTHER" id="PTHR32071:SF57">
    <property type="entry name" value="C4-DICARBOXYLATE TRANSPORT TRANSCRIPTIONAL REGULATORY PROTEIN DCTD"/>
    <property type="match status" value="1"/>
</dbReference>
<feature type="domain" description="Sigma-54 factor interaction" evidence="9">
    <location>
        <begin position="357"/>
        <end position="586"/>
    </location>
</feature>
<dbReference type="InterPro" id="IPR035895">
    <property type="entry name" value="HPr-like_sf"/>
</dbReference>
<dbReference type="InterPro" id="IPR025943">
    <property type="entry name" value="Sigma_54_int_dom_ATP-bd_2"/>
</dbReference>
<dbReference type="InterPro" id="IPR058031">
    <property type="entry name" value="AAA_lid_NorR"/>
</dbReference>
<dbReference type="InterPro" id="IPR013767">
    <property type="entry name" value="PAS_fold"/>
</dbReference>
<keyword evidence="13" id="KW-1185">Reference proteome</keyword>
<keyword evidence="8" id="KW-0175">Coiled coil</keyword>
<dbReference type="STRING" id="86416.Clopa_4465"/>
<dbReference type="GO" id="GO:0006355">
    <property type="term" value="P:regulation of DNA-templated transcription"/>
    <property type="evidence" value="ECO:0007669"/>
    <property type="project" value="InterPro"/>
</dbReference>
<dbReference type="InterPro" id="IPR027417">
    <property type="entry name" value="P-loop_NTPase"/>
</dbReference>
<dbReference type="SUPFAM" id="SSF55594">
    <property type="entry name" value="HPr-like"/>
    <property type="match status" value="1"/>
</dbReference>
<dbReference type="SUPFAM" id="SSF52540">
    <property type="entry name" value="P-loop containing nucleoside triphosphate hydrolases"/>
    <property type="match status" value="1"/>
</dbReference>
<dbReference type="Gene3D" id="3.40.50.300">
    <property type="entry name" value="P-loop containing nucleotide triphosphate hydrolases"/>
    <property type="match status" value="1"/>
</dbReference>
<dbReference type="Pfam" id="PF00989">
    <property type="entry name" value="PAS"/>
    <property type="match status" value="1"/>
</dbReference>
<dbReference type="Pfam" id="PF00158">
    <property type="entry name" value="Sigma54_activat"/>
    <property type="match status" value="1"/>
</dbReference>
<keyword evidence="4" id="KW-0805">Transcription regulation</keyword>
<feature type="domain" description="PAS" evidence="10">
    <location>
        <begin position="219"/>
        <end position="267"/>
    </location>
</feature>
<dbReference type="OrthoDB" id="9803970at2"/>
<dbReference type="InterPro" id="IPR025944">
    <property type="entry name" value="Sigma_54_int_dom_CS"/>
</dbReference>
<dbReference type="PROSITE" id="PS00676">
    <property type="entry name" value="SIGMA54_INTERACT_2"/>
    <property type="match status" value="1"/>
</dbReference>
<dbReference type="eggNOG" id="COG3829">
    <property type="taxonomic scope" value="Bacteria"/>
</dbReference>
<dbReference type="PROSITE" id="PS51350">
    <property type="entry name" value="PTS_HPR_DOM"/>
    <property type="match status" value="1"/>
</dbReference>
<dbReference type="GO" id="GO:0005524">
    <property type="term" value="F:ATP binding"/>
    <property type="evidence" value="ECO:0007669"/>
    <property type="project" value="UniProtKB-KW"/>
</dbReference>
<dbReference type="InterPro" id="IPR035965">
    <property type="entry name" value="PAS-like_dom_sf"/>
</dbReference>
<evidence type="ECO:0000256" key="7">
    <source>
        <dbReference type="ARBA" id="ARBA00029500"/>
    </source>
</evidence>
<name>R4KHT4_CLOPA</name>
<dbReference type="InterPro" id="IPR002078">
    <property type="entry name" value="Sigma_54_int"/>
</dbReference>
<gene>
    <name evidence="12" type="ORF">Clopa_4465</name>
</gene>
<feature type="domain" description="PAS" evidence="10">
    <location>
        <begin position="114"/>
        <end position="155"/>
    </location>
</feature>
<evidence type="ECO:0000256" key="2">
    <source>
        <dbReference type="ARBA" id="ARBA00022797"/>
    </source>
</evidence>
<evidence type="ECO:0000313" key="12">
    <source>
        <dbReference type="EMBL" id="AGK99175.1"/>
    </source>
</evidence>
<evidence type="ECO:0000313" key="13">
    <source>
        <dbReference type="Proteomes" id="UP000013523"/>
    </source>
</evidence>
<dbReference type="GO" id="GO:0003677">
    <property type="term" value="F:DNA binding"/>
    <property type="evidence" value="ECO:0007669"/>
    <property type="project" value="UniProtKB-KW"/>
</dbReference>
<dbReference type="AlphaFoldDB" id="R4KHT4"/>
<dbReference type="PROSITE" id="PS00675">
    <property type="entry name" value="SIGMA54_INTERACT_1"/>
    <property type="match status" value="1"/>
</dbReference>
<dbReference type="PROSITE" id="PS50112">
    <property type="entry name" value="PAS"/>
    <property type="match status" value="2"/>
</dbReference>
<dbReference type="Gene3D" id="1.10.10.60">
    <property type="entry name" value="Homeodomain-like"/>
    <property type="match status" value="1"/>
</dbReference>
<dbReference type="Proteomes" id="UP000013523">
    <property type="component" value="Chromosome"/>
</dbReference>
<feature type="domain" description="HPr" evidence="11">
    <location>
        <begin position="1"/>
        <end position="97"/>
    </location>
</feature>
<dbReference type="CDD" id="cd00130">
    <property type="entry name" value="PAS"/>
    <property type="match status" value="2"/>
</dbReference>
<dbReference type="KEGG" id="cpas:Clopa_4465"/>
<dbReference type="InterPro" id="IPR000032">
    <property type="entry name" value="HPr-like"/>
</dbReference>
<dbReference type="SUPFAM" id="SSF46689">
    <property type="entry name" value="Homeodomain-like"/>
    <property type="match status" value="1"/>
</dbReference>
<feature type="coiled-coil region" evidence="8">
    <location>
        <begin position="316"/>
        <end position="343"/>
    </location>
</feature>
<keyword evidence="5" id="KW-0238">DNA-binding</keyword>
<dbReference type="RefSeq" id="WP_015617446.1">
    <property type="nucleotide sequence ID" value="NC_021182.1"/>
</dbReference>
<organism evidence="12 13">
    <name type="scientific">Clostridium pasteurianum BC1</name>
    <dbReference type="NCBI Taxonomy" id="86416"/>
    <lineage>
        <taxon>Bacteria</taxon>
        <taxon>Bacillati</taxon>
        <taxon>Bacillota</taxon>
        <taxon>Clostridia</taxon>
        <taxon>Eubacteriales</taxon>
        <taxon>Clostridiaceae</taxon>
        <taxon>Clostridium</taxon>
    </lineage>
</organism>
<dbReference type="Gene3D" id="3.30.450.20">
    <property type="entry name" value="PAS domain"/>
    <property type="match status" value="2"/>
</dbReference>
<dbReference type="Pfam" id="PF18024">
    <property type="entry name" value="HTH_50"/>
    <property type="match status" value="1"/>
</dbReference>
<keyword evidence="2" id="KW-0058">Aromatic hydrocarbons catabolism</keyword>
<evidence type="ECO:0000256" key="1">
    <source>
        <dbReference type="ARBA" id="ARBA00022741"/>
    </source>
</evidence>
<evidence type="ECO:0000256" key="3">
    <source>
        <dbReference type="ARBA" id="ARBA00022840"/>
    </source>
</evidence>
<evidence type="ECO:0000256" key="8">
    <source>
        <dbReference type="SAM" id="Coils"/>
    </source>
</evidence>
<dbReference type="InterPro" id="IPR009057">
    <property type="entry name" value="Homeodomain-like_sf"/>
</dbReference>
<dbReference type="PROSITE" id="PS50045">
    <property type="entry name" value="SIGMA54_INTERACT_4"/>
    <property type="match status" value="1"/>
</dbReference>
<reference evidence="12 13" key="1">
    <citation type="submission" date="2012-01" db="EMBL/GenBank/DDBJ databases">
        <title>Complete sequence of chromosome of Clostridium pasteurianum BC1.</title>
        <authorList>
            <consortium name="US DOE Joint Genome Institute"/>
            <person name="Lucas S."/>
            <person name="Han J."/>
            <person name="Lapidus A."/>
            <person name="Cheng J.-F."/>
            <person name="Goodwin L."/>
            <person name="Pitluck S."/>
            <person name="Peters L."/>
            <person name="Mikhailova N."/>
            <person name="Teshima H."/>
            <person name="Detter J.C."/>
            <person name="Han C."/>
            <person name="Tapia R."/>
            <person name="Land M."/>
            <person name="Hauser L."/>
            <person name="Kyrpides N."/>
            <person name="Ivanova N."/>
            <person name="Pagani I."/>
            <person name="Dunn J."/>
            <person name="Taghavi S."/>
            <person name="Francis A."/>
            <person name="van der Lelie D."/>
            <person name="Woyke T."/>
        </authorList>
    </citation>
    <scope>NUCLEOTIDE SEQUENCE [LARGE SCALE GENOMIC DNA]</scope>
    <source>
        <strain evidence="12 13">BC1</strain>
    </source>
</reference>
<dbReference type="FunFam" id="3.40.50.300:FF:000006">
    <property type="entry name" value="DNA-binding transcriptional regulator NtrC"/>
    <property type="match status" value="1"/>
</dbReference>
<dbReference type="InterPro" id="IPR000014">
    <property type="entry name" value="PAS"/>
</dbReference>
<sequence length="667" mass="75338">MFKNCIVVNCKNGIHTRIAAMIVHKSSELKNIYNINLYIKKIDAVEPMAISMLALISQRIQNGEMIEVSCKEDSLVGQKAVLELCNFIASGLELNDTPISNLDAIIEQNTIANEQILENIPLGIIVIDAHSYIISMNQYALDIVKKNSEEVLGKSVSTIIPTSELPSIISSKEKQLGKTQHINNKIVLVNRSPIISNGEVIGAIGIFQDISEVLGMKELNEKFKKILETSHDLICFVDEHRKISYVNPPYETSFNLEASDILGKDLIDISPEGYRMKVFNTKKPIENQLYSKNNVDIISTVEPIFIDNYFKGVLSISKTVNEIKDIASKLEKSEEELSYYKAELKRHTMLSGNFNNIIGNSRVLKDALIIADKASVTTSTVLIRGESGTGKELVAKAIHNNSARKDKPFVRINCAAIPENLFESELFGYEKGAFTGALKNKPGKFSIANEGTIFLDEIGDMPKPMQVKLLRVIQEREFESVGGLLTHKVDVRIIAATNRNLEEMIKTGDFREDLYYRLNVITIPLPSLRKRREDINLLVEHFIKKLSLKLNKPINSIDIESLQYLQNYHWPGNIRELENIIERAINMCDKDIITSKDLPMYITNIIPQNNGLINFKENDDLMRLEDYEREIVTLAMKKYKTYNKAGKALGITHRTVALKCKKYGIEV</sequence>
<evidence type="ECO:0000256" key="6">
    <source>
        <dbReference type="ARBA" id="ARBA00023163"/>
    </source>
</evidence>
<dbReference type="Gene3D" id="3.30.1340.10">
    <property type="entry name" value="HPr-like"/>
    <property type="match status" value="1"/>
</dbReference>
<keyword evidence="1" id="KW-0547">Nucleotide-binding</keyword>
<dbReference type="PATRIC" id="fig|86416.3.peg.4474"/>
<dbReference type="PROSITE" id="PS00688">
    <property type="entry name" value="SIGMA54_INTERACT_3"/>
    <property type="match status" value="1"/>
</dbReference>
<dbReference type="HOGENOM" id="CLU_000445_8_1_9"/>
<evidence type="ECO:0000259" key="10">
    <source>
        <dbReference type="PROSITE" id="PS50112"/>
    </source>
</evidence>
<dbReference type="SMART" id="SM00382">
    <property type="entry name" value="AAA"/>
    <property type="match status" value="1"/>
</dbReference>
<keyword evidence="3" id="KW-0067">ATP-binding</keyword>
<dbReference type="Gene3D" id="1.10.8.60">
    <property type="match status" value="1"/>
</dbReference>
<dbReference type="CDD" id="cd00009">
    <property type="entry name" value="AAA"/>
    <property type="match status" value="1"/>
</dbReference>
<dbReference type="InterPro" id="IPR030828">
    <property type="entry name" value="HTH_TyrR"/>
</dbReference>
<dbReference type="Pfam" id="PF00381">
    <property type="entry name" value="PTS-HPr"/>
    <property type="match status" value="1"/>
</dbReference>
<dbReference type="InterPro" id="IPR025662">
    <property type="entry name" value="Sigma_54_int_dom_ATP-bd_1"/>
</dbReference>
<dbReference type="SMART" id="SM00091">
    <property type="entry name" value="PAS"/>
    <property type="match status" value="2"/>
</dbReference>
<dbReference type="Pfam" id="PF25601">
    <property type="entry name" value="AAA_lid_14"/>
    <property type="match status" value="1"/>
</dbReference>
<dbReference type="Pfam" id="PF13426">
    <property type="entry name" value="PAS_9"/>
    <property type="match status" value="1"/>
</dbReference>
<accession>R4KHT4</accession>
<dbReference type="InterPro" id="IPR003593">
    <property type="entry name" value="AAA+_ATPase"/>
</dbReference>
<proteinExistence type="predicted"/>
<evidence type="ECO:0000256" key="4">
    <source>
        <dbReference type="ARBA" id="ARBA00023015"/>
    </source>
</evidence>
<dbReference type="PANTHER" id="PTHR32071">
    <property type="entry name" value="TRANSCRIPTIONAL REGULATORY PROTEIN"/>
    <property type="match status" value="1"/>
</dbReference>
<dbReference type="EMBL" id="CP003261">
    <property type="protein sequence ID" value="AGK99175.1"/>
    <property type="molecule type" value="Genomic_DNA"/>
</dbReference>
<evidence type="ECO:0000259" key="9">
    <source>
        <dbReference type="PROSITE" id="PS50045"/>
    </source>
</evidence>
<evidence type="ECO:0000259" key="11">
    <source>
        <dbReference type="PROSITE" id="PS51350"/>
    </source>
</evidence>
<dbReference type="SUPFAM" id="SSF55785">
    <property type="entry name" value="PYP-like sensor domain (PAS domain)"/>
    <property type="match status" value="2"/>
</dbReference>
<dbReference type="NCBIfam" id="TIGR00229">
    <property type="entry name" value="sensory_box"/>
    <property type="match status" value="2"/>
</dbReference>
<keyword evidence="6" id="KW-0804">Transcription</keyword>
<protein>
    <recommendedName>
        <fullName evidence="7">HTH-type transcriptional regulatory protein TyrR</fullName>
    </recommendedName>
</protein>
<evidence type="ECO:0000256" key="5">
    <source>
        <dbReference type="ARBA" id="ARBA00023125"/>
    </source>
</evidence>